<dbReference type="PRINTS" id="PR00081">
    <property type="entry name" value="GDHRDH"/>
</dbReference>
<evidence type="ECO:0000313" key="1">
    <source>
        <dbReference type="EMBL" id="PWK08345.1"/>
    </source>
</evidence>
<dbReference type="InterPro" id="IPR036291">
    <property type="entry name" value="NAD(P)-bd_dom_sf"/>
</dbReference>
<evidence type="ECO:0000313" key="2">
    <source>
        <dbReference type="Proteomes" id="UP000245655"/>
    </source>
</evidence>
<gene>
    <name evidence="1" type="ORF">C8D84_11384</name>
</gene>
<organism evidence="1 2">
    <name type="scientific">Psychrobacter immobilis</name>
    <dbReference type="NCBI Taxonomy" id="498"/>
    <lineage>
        <taxon>Bacteria</taxon>
        <taxon>Pseudomonadati</taxon>
        <taxon>Pseudomonadota</taxon>
        <taxon>Gammaproteobacteria</taxon>
        <taxon>Moraxellales</taxon>
        <taxon>Moraxellaceae</taxon>
        <taxon>Psychrobacter</taxon>
    </lineage>
</organism>
<dbReference type="EMBL" id="QGGM01000013">
    <property type="protein sequence ID" value="PWK08345.1"/>
    <property type="molecule type" value="Genomic_DNA"/>
</dbReference>
<dbReference type="GeneID" id="60255900"/>
<accession>A0A2V1ZSY6</accession>
<dbReference type="Pfam" id="PF13561">
    <property type="entry name" value="adh_short_C2"/>
    <property type="match status" value="1"/>
</dbReference>
<protein>
    <submittedName>
        <fullName evidence="1">Meso-butanediol dehydrogenase/(S,S)-butanediol dehydrogenase/diacetyl reductase</fullName>
    </submittedName>
</protein>
<proteinExistence type="predicted"/>
<dbReference type="SUPFAM" id="SSF51735">
    <property type="entry name" value="NAD(P)-binding Rossmann-fold domains"/>
    <property type="match status" value="1"/>
</dbReference>
<sequence length="222" mass="24242">MKRFKEKTVIITGADSDIGRATALRFAQEGANCIIVGINNDILEYIYEELPQDHTWINTGNHLTVTSDINDLTQTARLIEHVRDKYKHIDVMVNIDTAVGIHQSVIPELIKTQGNIVNVSTLTEISADWNIETYKARQKNLTDVTKKLALENIPNNVRINAVSAGLVATDISPNPFITHSPLGKTATPFDVTAAVMFLASDDAAIITGMNLPVDGGVSTFNS</sequence>
<dbReference type="InterPro" id="IPR002347">
    <property type="entry name" value="SDR_fam"/>
</dbReference>
<dbReference type="Gene3D" id="3.40.50.720">
    <property type="entry name" value="NAD(P)-binding Rossmann-like Domain"/>
    <property type="match status" value="2"/>
</dbReference>
<dbReference type="PANTHER" id="PTHR43975">
    <property type="entry name" value="ZGC:101858"/>
    <property type="match status" value="1"/>
</dbReference>
<name>A0A2V1ZSY6_PSYIM</name>
<keyword evidence="2" id="KW-1185">Reference proteome</keyword>
<dbReference type="Proteomes" id="UP000245655">
    <property type="component" value="Unassembled WGS sequence"/>
</dbReference>
<dbReference type="AlphaFoldDB" id="A0A2V1ZSY6"/>
<dbReference type="PANTHER" id="PTHR43975:SF2">
    <property type="entry name" value="EG:BACR7A4.14 PROTEIN-RELATED"/>
    <property type="match status" value="1"/>
</dbReference>
<reference evidence="1 2" key="1">
    <citation type="submission" date="2018-05" db="EMBL/GenBank/DDBJ databases">
        <title>Genomic Encyclopedia of Type Strains, Phase IV (KMG-IV): sequencing the most valuable type-strain genomes for metagenomic binning, comparative biology and taxonomic classification.</title>
        <authorList>
            <person name="Goeker M."/>
        </authorList>
    </citation>
    <scope>NUCLEOTIDE SEQUENCE [LARGE SCALE GENOMIC DNA]</scope>
    <source>
        <strain evidence="1 2">DSM 7229</strain>
    </source>
</reference>
<comment type="caution">
    <text evidence="1">The sequence shown here is derived from an EMBL/GenBank/DDBJ whole genome shotgun (WGS) entry which is preliminary data.</text>
</comment>
<dbReference type="RefSeq" id="WP_109592050.1">
    <property type="nucleotide sequence ID" value="NZ_CAJGZY010000014.1"/>
</dbReference>